<keyword evidence="4 10" id="KW-0863">Zinc-finger</keyword>
<comment type="subcellular location">
    <subcellularLocation>
        <location evidence="1">Nucleus</location>
    </subcellularLocation>
</comment>
<evidence type="ECO:0000256" key="11">
    <source>
        <dbReference type="SAM" id="MobiDB-lite"/>
    </source>
</evidence>
<keyword evidence="7" id="KW-0238">DNA-binding</keyword>
<dbReference type="SMART" id="SM00355">
    <property type="entry name" value="ZnF_C2H2"/>
    <property type="match status" value="13"/>
</dbReference>
<evidence type="ECO:0000256" key="5">
    <source>
        <dbReference type="ARBA" id="ARBA00022833"/>
    </source>
</evidence>
<keyword evidence="3" id="KW-0677">Repeat</keyword>
<keyword evidence="14" id="KW-1185">Reference proteome</keyword>
<feature type="compositionally biased region" description="Basic residues" evidence="11">
    <location>
        <begin position="733"/>
        <end position="747"/>
    </location>
</feature>
<sequence>MSQDIFNVLAASMDTSGLSMQSLLDTQPTPVQESPGSQGTDEEDVFQCGKCKKQFSSLTNFMVHKREQCSQQQTLGSLSSLTPSISRSQTIVQTPQTNSAFTVTTQQGRSGCGVDNIPQSPLGPLNSGMILSDEVLISPFSSMDQNMQQGIQQLQTNIQQLQQSSLLPPSSLSGTSFLTSQNGTRLVTSVSNVALPGGTLQTPQQVFTGVTSNLNIGGNQLIHLNLQPALTPQTIQATSDATPVVTQQVRRIAPATDVSRLPTLAPAETSEASTSGVSSYTLPKKGRRSSDGSKKSGKLKCTYCGSSFTKNFDLQQHIRSHTGEKPFQCIVCGRAFAQKSNVKKHMQTHKVWPGGKEDTLPKTLIQKIGSTEDKDRESPAVVVEKGLGDVHLGADQKTYLYIDNSYVCKFCEEKFKSYFQLKSHMTVHKDLQVYKCVVQTCDEVFKDMDKFIEHTKTHDKELVYRCRTCNKQFSTLYDLGVHQYSHSLYPNQGPKAAVKDFKCSECNTKYASPEALEHHIKTSSHNYPCPECKKVFSCERFLRRHLISHAAVGQFTCEVCNKSFKTEYYLRSHILIHTGDNPFQCDVCQSAFNRKDKLKRHKLIHNAVKRYKCPFKSLTGCEKEFHRADKLKAHIISHSGIKPFKCDKCDRCFTRKPTLQEHMKLHTGDFQFHCGKCGKGFQRDKYLKGHRCGSNKGPKRLLQSGGDETRQSKETEDGPETNQSQEEGESVHRPKGYIRGKLSRKRKFLSDDGRQTRVVHTKTRQVLMKGPQLVKKTRKSRTKPKQLSTSDKFAFIDEDVHTIKKALEVEIRESTDESAKKSVPEKERRETVIIFSSSTEAENNIRQAMDDREALMENMLSESDK</sequence>
<feature type="domain" description="C2H2-type" evidence="12">
    <location>
        <begin position="501"/>
        <end position="530"/>
    </location>
</feature>
<feature type="domain" description="C2H2-type" evidence="12">
    <location>
        <begin position="583"/>
        <end position="610"/>
    </location>
</feature>
<dbReference type="FunFam" id="3.30.160.60:FF:000882">
    <property type="entry name" value="Predicted gene, 21060"/>
    <property type="match status" value="1"/>
</dbReference>
<evidence type="ECO:0000256" key="6">
    <source>
        <dbReference type="ARBA" id="ARBA00023015"/>
    </source>
</evidence>
<proteinExistence type="predicted"/>
<evidence type="ECO:0000313" key="14">
    <source>
        <dbReference type="Proteomes" id="UP001152320"/>
    </source>
</evidence>
<feature type="compositionally biased region" description="Basic and acidic residues" evidence="11">
    <location>
        <begin position="707"/>
        <end position="716"/>
    </location>
</feature>
<evidence type="ECO:0000256" key="3">
    <source>
        <dbReference type="ARBA" id="ARBA00022737"/>
    </source>
</evidence>
<evidence type="ECO:0000256" key="10">
    <source>
        <dbReference type="PROSITE-ProRule" id="PRU00042"/>
    </source>
</evidence>
<gene>
    <name evidence="13" type="ORF">HOLleu_11940</name>
</gene>
<dbReference type="PROSITE" id="PS50157">
    <property type="entry name" value="ZINC_FINGER_C2H2_2"/>
    <property type="match status" value="13"/>
</dbReference>
<dbReference type="PANTHER" id="PTHR47772:SF13">
    <property type="entry name" value="GASTRULA ZINC FINGER PROTEIN XLCGF49.1-LIKE-RELATED"/>
    <property type="match status" value="1"/>
</dbReference>
<dbReference type="SUPFAM" id="SSF57667">
    <property type="entry name" value="beta-beta-alpha zinc fingers"/>
    <property type="match status" value="6"/>
</dbReference>
<dbReference type="GO" id="GO:0008270">
    <property type="term" value="F:zinc ion binding"/>
    <property type="evidence" value="ECO:0007669"/>
    <property type="project" value="UniProtKB-KW"/>
</dbReference>
<evidence type="ECO:0000256" key="8">
    <source>
        <dbReference type="ARBA" id="ARBA00023163"/>
    </source>
</evidence>
<reference evidence="13" key="1">
    <citation type="submission" date="2021-10" db="EMBL/GenBank/DDBJ databases">
        <title>Tropical sea cucumber genome reveals ecological adaptation and Cuvierian tubules defense mechanism.</title>
        <authorList>
            <person name="Chen T."/>
        </authorList>
    </citation>
    <scope>NUCLEOTIDE SEQUENCE</scope>
    <source>
        <strain evidence="13">Nanhai2018</strain>
        <tissue evidence="13">Muscle</tissue>
    </source>
</reference>
<protein>
    <recommendedName>
        <fullName evidence="12">C2H2-type domain-containing protein</fullName>
    </recommendedName>
</protein>
<evidence type="ECO:0000256" key="7">
    <source>
        <dbReference type="ARBA" id="ARBA00023125"/>
    </source>
</evidence>
<dbReference type="GO" id="GO:0003677">
    <property type="term" value="F:DNA binding"/>
    <property type="evidence" value="ECO:0007669"/>
    <property type="project" value="UniProtKB-KW"/>
</dbReference>
<evidence type="ECO:0000256" key="9">
    <source>
        <dbReference type="ARBA" id="ARBA00023242"/>
    </source>
</evidence>
<evidence type="ECO:0000313" key="13">
    <source>
        <dbReference type="EMBL" id="KAJ8041197.1"/>
    </source>
</evidence>
<dbReference type="Pfam" id="PF13912">
    <property type="entry name" value="zf-C2H2_6"/>
    <property type="match status" value="2"/>
</dbReference>
<feature type="domain" description="C2H2-type" evidence="12">
    <location>
        <begin position="406"/>
        <end position="433"/>
    </location>
</feature>
<keyword evidence="6" id="KW-0805">Transcription regulation</keyword>
<feature type="domain" description="C2H2-type" evidence="12">
    <location>
        <begin position="46"/>
        <end position="73"/>
    </location>
</feature>
<dbReference type="InterPro" id="IPR050636">
    <property type="entry name" value="C2H2-ZF_domain-containing"/>
</dbReference>
<dbReference type="PROSITE" id="PS00028">
    <property type="entry name" value="ZINC_FINGER_C2H2_1"/>
    <property type="match status" value="10"/>
</dbReference>
<evidence type="ECO:0000256" key="4">
    <source>
        <dbReference type="ARBA" id="ARBA00022771"/>
    </source>
</evidence>
<dbReference type="Gene3D" id="3.30.160.60">
    <property type="entry name" value="Classic Zinc Finger"/>
    <property type="match status" value="8"/>
</dbReference>
<accession>A0A9Q1CA58</accession>
<dbReference type="Pfam" id="PF00096">
    <property type="entry name" value="zf-C2H2"/>
    <property type="match status" value="7"/>
</dbReference>
<keyword evidence="5" id="KW-0862">Zinc</keyword>
<feature type="domain" description="C2H2-type" evidence="12">
    <location>
        <begin position="611"/>
        <end position="643"/>
    </location>
</feature>
<feature type="domain" description="C2H2-type" evidence="12">
    <location>
        <begin position="527"/>
        <end position="554"/>
    </location>
</feature>
<name>A0A9Q1CA58_HOLLE</name>
<feature type="domain" description="C2H2-type" evidence="12">
    <location>
        <begin position="464"/>
        <end position="487"/>
    </location>
</feature>
<feature type="domain" description="C2H2-type" evidence="12">
    <location>
        <begin position="644"/>
        <end position="671"/>
    </location>
</feature>
<dbReference type="GO" id="GO:0006355">
    <property type="term" value="P:regulation of DNA-templated transcription"/>
    <property type="evidence" value="ECO:0007669"/>
    <property type="project" value="UniProtKB-ARBA"/>
</dbReference>
<dbReference type="FunFam" id="3.30.160.60:FF:000618">
    <property type="entry name" value="zinc finger protein 341 isoform X1"/>
    <property type="match status" value="1"/>
</dbReference>
<feature type="domain" description="C2H2-type" evidence="12">
    <location>
        <begin position="327"/>
        <end position="349"/>
    </location>
</feature>
<dbReference type="InterPro" id="IPR013087">
    <property type="entry name" value="Znf_C2H2_type"/>
</dbReference>
<feature type="region of interest" description="Disordered" evidence="11">
    <location>
        <begin position="260"/>
        <end position="298"/>
    </location>
</feature>
<evidence type="ECO:0000256" key="2">
    <source>
        <dbReference type="ARBA" id="ARBA00022723"/>
    </source>
</evidence>
<feature type="domain" description="C2H2-type" evidence="12">
    <location>
        <begin position="555"/>
        <end position="582"/>
    </location>
</feature>
<keyword evidence="2" id="KW-0479">Metal-binding</keyword>
<feature type="domain" description="C2H2-type" evidence="12">
    <location>
        <begin position="299"/>
        <end position="326"/>
    </location>
</feature>
<dbReference type="FunFam" id="3.30.160.60:FF:000679">
    <property type="entry name" value="Zinc finger protein 341"/>
    <property type="match status" value="1"/>
</dbReference>
<organism evidence="13 14">
    <name type="scientific">Holothuria leucospilota</name>
    <name type="common">Black long sea cucumber</name>
    <name type="synonym">Mertensiothuria leucospilota</name>
    <dbReference type="NCBI Taxonomy" id="206669"/>
    <lineage>
        <taxon>Eukaryota</taxon>
        <taxon>Metazoa</taxon>
        <taxon>Echinodermata</taxon>
        <taxon>Eleutherozoa</taxon>
        <taxon>Echinozoa</taxon>
        <taxon>Holothuroidea</taxon>
        <taxon>Aspidochirotacea</taxon>
        <taxon>Aspidochirotida</taxon>
        <taxon>Holothuriidae</taxon>
        <taxon>Holothuria</taxon>
    </lineage>
</organism>
<keyword evidence="8" id="KW-0804">Transcription</keyword>
<dbReference type="OrthoDB" id="10064525at2759"/>
<feature type="region of interest" description="Disordered" evidence="11">
    <location>
        <begin position="689"/>
        <end position="755"/>
    </location>
</feature>
<dbReference type="EMBL" id="JAIZAY010000005">
    <property type="protein sequence ID" value="KAJ8041197.1"/>
    <property type="molecule type" value="Genomic_DNA"/>
</dbReference>
<dbReference type="InterPro" id="IPR036236">
    <property type="entry name" value="Znf_C2H2_sf"/>
</dbReference>
<dbReference type="GO" id="GO:0005634">
    <property type="term" value="C:nucleus"/>
    <property type="evidence" value="ECO:0007669"/>
    <property type="project" value="UniProtKB-SubCell"/>
</dbReference>
<keyword evidence="9" id="KW-0539">Nucleus</keyword>
<dbReference type="Proteomes" id="UP001152320">
    <property type="component" value="Chromosome 5"/>
</dbReference>
<evidence type="ECO:0000256" key="1">
    <source>
        <dbReference type="ARBA" id="ARBA00004123"/>
    </source>
</evidence>
<feature type="compositionally biased region" description="Basic residues" evidence="11">
    <location>
        <begin position="689"/>
        <end position="699"/>
    </location>
</feature>
<dbReference type="AlphaFoldDB" id="A0A9Q1CA58"/>
<feature type="domain" description="C2H2-type" evidence="12">
    <location>
        <begin position="434"/>
        <end position="463"/>
    </location>
</feature>
<dbReference type="PANTHER" id="PTHR47772">
    <property type="entry name" value="ZINC FINGER PROTEIN 200"/>
    <property type="match status" value="1"/>
</dbReference>
<feature type="domain" description="C2H2-type" evidence="12">
    <location>
        <begin position="672"/>
        <end position="700"/>
    </location>
</feature>
<comment type="caution">
    <text evidence="13">The sequence shown here is derived from an EMBL/GenBank/DDBJ whole genome shotgun (WGS) entry which is preliminary data.</text>
</comment>
<feature type="compositionally biased region" description="Polar residues" evidence="11">
    <location>
        <begin position="270"/>
        <end position="281"/>
    </location>
</feature>
<evidence type="ECO:0000259" key="12">
    <source>
        <dbReference type="PROSITE" id="PS50157"/>
    </source>
</evidence>